<accession>A0ABR3A239</accession>
<gene>
    <name evidence="2" type="ORF">AAF712_005411</name>
</gene>
<evidence type="ECO:0000313" key="3">
    <source>
        <dbReference type="Proteomes" id="UP001437256"/>
    </source>
</evidence>
<dbReference type="InterPro" id="IPR004045">
    <property type="entry name" value="Glutathione_S-Trfase_N"/>
</dbReference>
<dbReference type="Proteomes" id="UP001437256">
    <property type="component" value="Unassembled WGS sequence"/>
</dbReference>
<sequence length="252" mass="28795">MADSNSKPIIFYDIASGPPVHTFAPNPWKTRYALNVKRVHYQTEWVDLPDITNVRKRLNAAPVRKFADGEDFYTLPVIQDQEKGEVVGDSFDIAVYLDKTYPDSGDRLFPNGVALSAAFNKYVDEAFTKHVILVAHGMPFNPETAEVSKAEFLRRTGLERWEQLAVEGEERTKKIEEYKVGLNDLAMAYKHRPNPETPWLEGGSSPTYADLIVGGWLAMMKNVFKEWEDMKTWHDGLWARIDSELEKFAQAH</sequence>
<dbReference type="CDD" id="cd03038">
    <property type="entry name" value="GST_N_etherase_LigE"/>
    <property type="match status" value="1"/>
</dbReference>
<dbReference type="InterPro" id="IPR036249">
    <property type="entry name" value="Thioredoxin-like_sf"/>
</dbReference>
<dbReference type="EMBL" id="JBBXMP010000025">
    <property type="protein sequence ID" value="KAL0067426.1"/>
    <property type="molecule type" value="Genomic_DNA"/>
</dbReference>
<evidence type="ECO:0000259" key="1">
    <source>
        <dbReference type="PROSITE" id="PS50404"/>
    </source>
</evidence>
<dbReference type="Pfam" id="PF22041">
    <property type="entry name" value="GST_C_7"/>
    <property type="match status" value="1"/>
</dbReference>
<dbReference type="InterPro" id="IPR054416">
    <property type="entry name" value="GST_UstS-like_C"/>
</dbReference>
<protein>
    <recommendedName>
        <fullName evidence="1">GST N-terminal domain-containing protein</fullName>
    </recommendedName>
</protein>
<dbReference type="PROSITE" id="PS50404">
    <property type="entry name" value="GST_NTER"/>
    <property type="match status" value="1"/>
</dbReference>
<dbReference type="Gene3D" id="3.40.30.10">
    <property type="entry name" value="Glutaredoxin"/>
    <property type="match status" value="1"/>
</dbReference>
<organism evidence="2 3">
    <name type="scientific">Marasmius tenuissimus</name>
    <dbReference type="NCBI Taxonomy" id="585030"/>
    <lineage>
        <taxon>Eukaryota</taxon>
        <taxon>Fungi</taxon>
        <taxon>Dikarya</taxon>
        <taxon>Basidiomycota</taxon>
        <taxon>Agaricomycotina</taxon>
        <taxon>Agaricomycetes</taxon>
        <taxon>Agaricomycetidae</taxon>
        <taxon>Agaricales</taxon>
        <taxon>Marasmiineae</taxon>
        <taxon>Marasmiaceae</taxon>
        <taxon>Marasmius</taxon>
    </lineage>
</organism>
<dbReference type="Gene3D" id="1.20.1050.10">
    <property type="match status" value="1"/>
</dbReference>
<dbReference type="Pfam" id="PF13409">
    <property type="entry name" value="GST_N_2"/>
    <property type="match status" value="1"/>
</dbReference>
<dbReference type="SUPFAM" id="SSF52833">
    <property type="entry name" value="Thioredoxin-like"/>
    <property type="match status" value="1"/>
</dbReference>
<keyword evidence="3" id="KW-1185">Reference proteome</keyword>
<reference evidence="2 3" key="1">
    <citation type="submission" date="2024-05" db="EMBL/GenBank/DDBJ databases">
        <title>A draft genome resource for the thread blight pathogen Marasmius tenuissimus strain MS-2.</title>
        <authorList>
            <person name="Yulfo-Soto G.E."/>
            <person name="Baruah I.K."/>
            <person name="Amoako-Attah I."/>
            <person name="Bukari Y."/>
            <person name="Meinhardt L.W."/>
            <person name="Bailey B.A."/>
            <person name="Cohen S.P."/>
        </authorList>
    </citation>
    <scope>NUCLEOTIDE SEQUENCE [LARGE SCALE GENOMIC DNA]</scope>
    <source>
        <strain evidence="2 3">MS-2</strain>
    </source>
</reference>
<name>A0ABR3A239_9AGAR</name>
<evidence type="ECO:0000313" key="2">
    <source>
        <dbReference type="EMBL" id="KAL0067426.1"/>
    </source>
</evidence>
<comment type="caution">
    <text evidence="2">The sequence shown here is derived from an EMBL/GenBank/DDBJ whole genome shotgun (WGS) entry which is preliminary data.</text>
</comment>
<proteinExistence type="predicted"/>
<feature type="domain" description="GST N-terminal" evidence="1">
    <location>
        <begin position="14"/>
        <end position="105"/>
    </location>
</feature>